<dbReference type="AlphaFoldDB" id="A0A6N7PMF2"/>
<dbReference type="HAMAP" id="MF_00920">
    <property type="entry name" value="FtsY"/>
    <property type="match status" value="1"/>
</dbReference>
<feature type="region of interest" description="Disordered" evidence="10">
    <location>
        <begin position="27"/>
        <end position="161"/>
    </location>
</feature>
<comment type="function">
    <text evidence="9">Involved in targeting and insertion of nascent membrane proteins into the cytoplasmic membrane. Acts as a receptor for the complex formed by the signal recognition particle (SRP) and the ribosome-nascent chain (RNC).</text>
</comment>
<dbReference type="Gene3D" id="3.40.50.300">
    <property type="entry name" value="P-loop containing nucleotide triphosphate hydrolases"/>
    <property type="match status" value="1"/>
</dbReference>
<evidence type="ECO:0000256" key="6">
    <source>
        <dbReference type="ARBA" id="ARBA00023136"/>
    </source>
</evidence>
<organism evidence="13 14">
    <name type="scientific">Polyangium spumosum</name>
    <dbReference type="NCBI Taxonomy" id="889282"/>
    <lineage>
        <taxon>Bacteria</taxon>
        <taxon>Pseudomonadati</taxon>
        <taxon>Myxococcota</taxon>
        <taxon>Polyangia</taxon>
        <taxon>Polyangiales</taxon>
        <taxon>Polyangiaceae</taxon>
        <taxon>Polyangium</taxon>
    </lineage>
</organism>
<comment type="caution">
    <text evidence="13">The sequence shown here is derived from an EMBL/GenBank/DDBJ whole genome shotgun (WGS) entry which is preliminary data.</text>
</comment>
<keyword evidence="11" id="KW-1133">Transmembrane helix</keyword>
<comment type="subcellular location">
    <subcellularLocation>
        <location evidence="9">Cell membrane</location>
        <topology evidence="9">Peripheral membrane protein</topology>
        <orientation evidence="9">Cytoplasmic side</orientation>
    </subcellularLocation>
    <subcellularLocation>
        <location evidence="9">Cytoplasm</location>
    </subcellularLocation>
</comment>
<dbReference type="GO" id="GO:0006614">
    <property type="term" value="P:SRP-dependent cotranslational protein targeting to membrane"/>
    <property type="evidence" value="ECO:0007669"/>
    <property type="project" value="InterPro"/>
</dbReference>
<dbReference type="Pfam" id="PF02881">
    <property type="entry name" value="SRP54_N"/>
    <property type="match status" value="1"/>
</dbReference>
<reference evidence="13 14" key="1">
    <citation type="submission" date="2019-10" db="EMBL/GenBank/DDBJ databases">
        <title>A soil myxobacterium in the family Polyangiaceae.</title>
        <authorList>
            <person name="Li Y."/>
            <person name="Wang J."/>
        </authorList>
    </citation>
    <scope>NUCLEOTIDE SEQUENCE [LARGE SCALE GENOMIC DNA]</scope>
    <source>
        <strain evidence="13 14">DSM 14734</strain>
    </source>
</reference>
<dbReference type="CDD" id="cd17874">
    <property type="entry name" value="FtsY"/>
    <property type="match status" value="1"/>
</dbReference>
<feature type="transmembrane region" description="Helical" evidence="11">
    <location>
        <begin position="6"/>
        <end position="23"/>
    </location>
</feature>
<evidence type="ECO:0000256" key="2">
    <source>
        <dbReference type="ARBA" id="ARBA00022490"/>
    </source>
</evidence>
<dbReference type="GO" id="GO:0005737">
    <property type="term" value="C:cytoplasm"/>
    <property type="evidence" value="ECO:0007669"/>
    <property type="project" value="UniProtKB-SubCell"/>
</dbReference>
<dbReference type="SMART" id="SM00962">
    <property type="entry name" value="SRP54"/>
    <property type="match status" value="1"/>
</dbReference>
<dbReference type="InterPro" id="IPR013822">
    <property type="entry name" value="Signal_recog_particl_SRP54_hlx"/>
</dbReference>
<dbReference type="InterPro" id="IPR000897">
    <property type="entry name" value="SRP54_GTPase_dom"/>
</dbReference>
<keyword evidence="14" id="KW-1185">Reference proteome</keyword>
<evidence type="ECO:0000256" key="8">
    <source>
        <dbReference type="ARBA" id="ARBA00048027"/>
    </source>
</evidence>
<evidence type="ECO:0000256" key="4">
    <source>
        <dbReference type="ARBA" id="ARBA00022801"/>
    </source>
</evidence>
<comment type="catalytic activity">
    <reaction evidence="8 9">
        <text>GTP + H2O = GDP + phosphate + H(+)</text>
        <dbReference type="Rhea" id="RHEA:19669"/>
        <dbReference type="ChEBI" id="CHEBI:15377"/>
        <dbReference type="ChEBI" id="CHEBI:15378"/>
        <dbReference type="ChEBI" id="CHEBI:37565"/>
        <dbReference type="ChEBI" id="CHEBI:43474"/>
        <dbReference type="ChEBI" id="CHEBI:58189"/>
        <dbReference type="EC" id="3.6.5.4"/>
    </reaction>
</comment>
<evidence type="ECO:0000256" key="5">
    <source>
        <dbReference type="ARBA" id="ARBA00023134"/>
    </source>
</evidence>
<dbReference type="PROSITE" id="PS00300">
    <property type="entry name" value="SRP54"/>
    <property type="match status" value="1"/>
</dbReference>
<evidence type="ECO:0000256" key="9">
    <source>
        <dbReference type="HAMAP-Rule" id="MF_00920"/>
    </source>
</evidence>
<dbReference type="InterPro" id="IPR036225">
    <property type="entry name" value="SRP/SRP_N"/>
</dbReference>
<dbReference type="InterPro" id="IPR027417">
    <property type="entry name" value="P-loop_NTPase"/>
</dbReference>
<dbReference type="SUPFAM" id="SSF52540">
    <property type="entry name" value="P-loop containing nucleoside triphosphate hydrolases"/>
    <property type="match status" value="1"/>
</dbReference>
<feature type="domain" description="SRP54-type proteins GTP-binding" evidence="12">
    <location>
        <begin position="431"/>
        <end position="444"/>
    </location>
</feature>
<evidence type="ECO:0000256" key="3">
    <source>
        <dbReference type="ARBA" id="ARBA00022741"/>
    </source>
</evidence>
<dbReference type="SMART" id="SM00382">
    <property type="entry name" value="AAA"/>
    <property type="match status" value="1"/>
</dbReference>
<feature type="compositionally biased region" description="Basic and acidic residues" evidence="10">
    <location>
        <begin position="27"/>
        <end position="66"/>
    </location>
</feature>
<feature type="compositionally biased region" description="Low complexity" evidence="10">
    <location>
        <begin position="123"/>
        <end position="146"/>
    </location>
</feature>
<keyword evidence="4 9" id="KW-0378">Hydrolase</keyword>
<keyword evidence="3 9" id="KW-0547">Nucleotide-binding</keyword>
<feature type="binding site" evidence="9">
    <location>
        <begin position="410"/>
        <end position="413"/>
    </location>
    <ligand>
        <name>GTP</name>
        <dbReference type="ChEBI" id="CHEBI:37565"/>
    </ligand>
</feature>
<dbReference type="SMART" id="SM00963">
    <property type="entry name" value="SRP54_N"/>
    <property type="match status" value="1"/>
</dbReference>
<feature type="compositionally biased region" description="Basic and acidic residues" evidence="10">
    <location>
        <begin position="74"/>
        <end position="90"/>
    </location>
</feature>
<keyword evidence="5 9" id="KW-0342">GTP-binding</keyword>
<dbReference type="InterPro" id="IPR003593">
    <property type="entry name" value="AAA+_ATPase"/>
</dbReference>
<keyword evidence="7 9" id="KW-0675">Receptor</keyword>
<evidence type="ECO:0000313" key="14">
    <source>
        <dbReference type="Proteomes" id="UP000440224"/>
    </source>
</evidence>
<protein>
    <recommendedName>
        <fullName evidence="9">Signal recognition particle receptor FtsY</fullName>
        <shortName evidence="9">SRP receptor</shortName>
        <ecNumber evidence="9">3.6.5.4</ecNumber>
    </recommendedName>
</protein>
<comment type="subunit">
    <text evidence="9">Part of the signal recognition particle protein translocation system, which is composed of SRP and FtsY.</text>
</comment>
<dbReference type="FunFam" id="3.40.50.300:FF:000053">
    <property type="entry name" value="Signal recognition particle receptor FtsY"/>
    <property type="match status" value="1"/>
</dbReference>
<evidence type="ECO:0000259" key="12">
    <source>
        <dbReference type="PROSITE" id="PS00300"/>
    </source>
</evidence>
<dbReference type="PANTHER" id="PTHR43134:SF1">
    <property type="entry name" value="SIGNAL RECOGNITION PARTICLE RECEPTOR SUBUNIT ALPHA"/>
    <property type="match status" value="1"/>
</dbReference>
<dbReference type="Proteomes" id="UP000440224">
    <property type="component" value="Unassembled WGS sequence"/>
</dbReference>
<evidence type="ECO:0000256" key="1">
    <source>
        <dbReference type="ARBA" id="ARBA00022475"/>
    </source>
</evidence>
<dbReference type="InterPro" id="IPR042101">
    <property type="entry name" value="SRP54_N_sf"/>
</dbReference>
<dbReference type="GO" id="GO:0005886">
    <property type="term" value="C:plasma membrane"/>
    <property type="evidence" value="ECO:0007669"/>
    <property type="project" value="UniProtKB-SubCell"/>
</dbReference>
<dbReference type="NCBIfam" id="TIGR00064">
    <property type="entry name" value="ftsY"/>
    <property type="match status" value="1"/>
</dbReference>
<name>A0A6N7PMF2_9BACT</name>
<accession>A0A6N7PMF2</accession>
<dbReference type="InterPro" id="IPR004390">
    <property type="entry name" value="SR_rcpt_FtsY"/>
</dbReference>
<evidence type="ECO:0000256" key="7">
    <source>
        <dbReference type="ARBA" id="ARBA00023170"/>
    </source>
</evidence>
<feature type="binding site" evidence="9">
    <location>
        <begin position="346"/>
        <end position="350"/>
    </location>
    <ligand>
        <name>GTP</name>
        <dbReference type="ChEBI" id="CHEBI:37565"/>
    </ligand>
</feature>
<dbReference type="EMBL" id="WJIE01000004">
    <property type="protein sequence ID" value="MRG93263.1"/>
    <property type="molecule type" value="Genomic_DNA"/>
</dbReference>
<dbReference type="GO" id="GO:0005047">
    <property type="term" value="F:signal recognition particle binding"/>
    <property type="evidence" value="ECO:0007669"/>
    <property type="project" value="TreeGrafter"/>
</dbReference>
<dbReference type="PANTHER" id="PTHR43134">
    <property type="entry name" value="SIGNAL RECOGNITION PARTICLE RECEPTOR SUBUNIT ALPHA"/>
    <property type="match status" value="1"/>
</dbReference>
<evidence type="ECO:0000256" key="11">
    <source>
        <dbReference type="SAM" id="Phobius"/>
    </source>
</evidence>
<dbReference type="Gene3D" id="1.20.120.140">
    <property type="entry name" value="Signal recognition particle SRP54, nucleotide-binding domain"/>
    <property type="match status" value="1"/>
</dbReference>
<keyword evidence="1 9" id="KW-1003">Cell membrane</keyword>
<keyword evidence="2 9" id="KW-0963">Cytoplasm</keyword>
<feature type="binding site" evidence="9">
    <location>
        <begin position="264"/>
        <end position="271"/>
    </location>
    <ligand>
        <name>GTP</name>
        <dbReference type="ChEBI" id="CHEBI:37565"/>
    </ligand>
</feature>
<dbReference type="Pfam" id="PF00448">
    <property type="entry name" value="SRP54"/>
    <property type="match status" value="1"/>
</dbReference>
<keyword evidence="6 9" id="KW-0472">Membrane</keyword>
<sequence length="468" mass="49421">MVDPLYIVIIGLVVVALVAFFLTRKKPEAPKKLETPPEPKKLSEKKAPEREEPAKAAGKPGKEEPKQAAPAKAKPVEEAKEAKKEDKKAAEPASAVVEKQPEPAPDAKQPEAKQPEPAPVQAPTPAAEAAPKAGEAGAIKPIAAREPPAPSAPRKKDVEGLRRGLTKARESEGFFGRLKALFVGRSEVDPGLVDQIEEVLLTSDVGVKTTEALLEEIRTGIKEKKLVKDEHVWDALRRRARDLLGGSGGGIKFPARPTVVMFVGVNGAGKTTTIGKLATKLKAEGRTVVLAAGDTFRAAAVQQLVVWGKRVGCEVVSGKDGANPGAVIYDAIQKAAEIGADVVLADTAGRLHTKTNLMDELKKVARTIDKALPGAPHETLLVLDATNGQNALQQAAMFKEALPLSGIVLTKLDGTAKGGVVLGICAEHSLPVRYIGIGERPDELRDFNADEFVEALLGQADESTDAAA</sequence>
<dbReference type="SUPFAM" id="SSF47364">
    <property type="entry name" value="Domain of the SRP/SRP receptor G-proteins"/>
    <property type="match status" value="1"/>
</dbReference>
<evidence type="ECO:0000256" key="10">
    <source>
        <dbReference type="SAM" id="MobiDB-lite"/>
    </source>
</evidence>
<dbReference type="GO" id="GO:0003924">
    <property type="term" value="F:GTPase activity"/>
    <property type="evidence" value="ECO:0007669"/>
    <property type="project" value="UniProtKB-UniRule"/>
</dbReference>
<dbReference type="EC" id="3.6.5.4" evidence="9"/>
<keyword evidence="11" id="KW-0812">Transmembrane</keyword>
<comment type="similarity">
    <text evidence="9">Belongs to the GTP-binding SRP family. FtsY subfamily.</text>
</comment>
<evidence type="ECO:0000313" key="13">
    <source>
        <dbReference type="EMBL" id="MRG93263.1"/>
    </source>
</evidence>
<proteinExistence type="inferred from homology"/>
<dbReference type="GO" id="GO:0005525">
    <property type="term" value="F:GTP binding"/>
    <property type="evidence" value="ECO:0007669"/>
    <property type="project" value="UniProtKB-UniRule"/>
</dbReference>
<gene>
    <name evidence="9 13" type="primary">ftsY</name>
    <name evidence="13" type="ORF">GF068_15170</name>
</gene>